<dbReference type="STRING" id="102285.A0A0R3TN01"/>
<name>A0A0R3TN01_RODNA</name>
<keyword evidence="4 5" id="KW-0539">Nucleus</keyword>
<dbReference type="Gene3D" id="1.10.10.60">
    <property type="entry name" value="Homeodomain-like"/>
    <property type="match status" value="1"/>
</dbReference>
<dbReference type="PANTHER" id="PTHR24339:SF28">
    <property type="entry name" value="E5-RELATED"/>
    <property type="match status" value="1"/>
</dbReference>
<dbReference type="GO" id="GO:0000978">
    <property type="term" value="F:RNA polymerase II cis-regulatory region sequence-specific DNA binding"/>
    <property type="evidence" value="ECO:0007669"/>
    <property type="project" value="TreeGrafter"/>
</dbReference>
<feature type="domain" description="Homeobox" evidence="7">
    <location>
        <begin position="1"/>
        <end position="51"/>
    </location>
</feature>
<evidence type="ECO:0000256" key="3">
    <source>
        <dbReference type="ARBA" id="ARBA00023155"/>
    </source>
</evidence>
<dbReference type="GO" id="GO:0007420">
    <property type="term" value="P:brain development"/>
    <property type="evidence" value="ECO:0007669"/>
    <property type="project" value="TreeGrafter"/>
</dbReference>
<dbReference type="CDD" id="cd00086">
    <property type="entry name" value="homeodomain"/>
    <property type="match status" value="1"/>
</dbReference>
<organism evidence="8">
    <name type="scientific">Rodentolepis nana</name>
    <name type="common">Dwarf tapeworm</name>
    <name type="synonym">Hymenolepis nana</name>
    <dbReference type="NCBI Taxonomy" id="102285"/>
    <lineage>
        <taxon>Eukaryota</taxon>
        <taxon>Metazoa</taxon>
        <taxon>Spiralia</taxon>
        <taxon>Lophotrochozoa</taxon>
        <taxon>Platyhelminthes</taxon>
        <taxon>Cestoda</taxon>
        <taxon>Eucestoda</taxon>
        <taxon>Cyclophyllidea</taxon>
        <taxon>Hymenolepididae</taxon>
        <taxon>Rodentolepis</taxon>
    </lineage>
</organism>
<evidence type="ECO:0000256" key="5">
    <source>
        <dbReference type="PROSITE-ProRule" id="PRU00108"/>
    </source>
</evidence>
<feature type="DNA-binding region" description="Homeobox" evidence="5">
    <location>
        <begin position="3"/>
        <end position="52"/>
    </location>
</feature>
<reference evidence="8" key="1">
    <citation type="submission" date="2017-02" db="UniProtKB">
        <authorList>
            <consortium name="WormBaseParasite"/>
        </authorList>
    </citation>
    <scope>IDENTIFICATION</scope>
</reference>
<dbReference type="PROSITE" id="PS50071">
    <property type="entry name" value="HOMEOBOX_2"/>
    <property type="match status" value="1"/>
</dbReference>
<evidence type="ECO:0000259" key="7">
    <source>
        <dbReference type="PROSITE" id="PS50071"/>
    </source>
</evidence>
<dbReference type="WBParaSite" id="HNAJ_0000873601-mRNA-1">
    <property type="protein sequence ID" value="HNAJ_0000873601-mRNA-1"/>
    <property type="gene ID" value="HNAJ_0000873601"/>
</dbReference>
<dbReference type="GO" id="GO:0005634">
    <property type="term" value="C:nucleus"/>
    <property type="evidence" value="ECO:0007669"/>
    <property type="project" value="UniProtKB-SubCell"/>
</dbReference>
<dbReference type="PRINTS" id="PR00024">
    <property type="entry name" value="HOMEOBOX"/>
</dbReference>
<dbReference type="GO" id="GO:0000981">
    <property type="term" value="F:DNA-binding transcription factor activity, RNA polymerase II-specific"/>
    <property type="evidence" value="ECO:0007669"/>
    <property type="project" value="InterPro"/>
</dbReference>
<evidence type="ECO:0000313" key="8">
    <source>
        <dbReference type="WBParaSite" id="HNAJ_0000873601-mRNA-1"/>
    </source>
</evidence>
<evidence type="ECO:0000256" key="1">
    <source>
        <dbReference type="ARBA" id="ARBA00004123"/>
    </source>
</evidence>
<dbReference type="SMART" id="SM00389">
    <property type="entry name" value="HOX"/>
    <property type="match status" value="1"/>
</dbReference>
<accession>A0A0R3TN01</accession>
<evidence type="ECO:0000256" key="6">
    <source>
        <dbReference type="RuleBase" id="RU000682"/>
    </source>
</evidence>
<dbReference type="InterPro" id="IPR009057">
    <property type="entry name" value="Homeodomain-like_sf"/>
</dbReference>
<keyword evidence="3 5" id="KW-0371">Homeobox</keyword>
<dbReference type="InterPro" id="IPR050877">
    <property type="entry name" value="EMX-VAX-Noto_Homeobox_TFs"/>
</dbReference>
<sequence>LTQQSEILERAFQSERYITKTQRVQLAQQLDLPENTIKVWFQNRRMKERRKSMMLPSNIVNNPWARERLMEYANELCQMREYRNYAEIPETSSSSSTQPSCDVSTFTANSTFSVESFYSPDFKPTDN</sequence>
<keyword evidence="2 5" id="KW-0238">DNA-binding</keyword>
<comment type="subcellular location">
    <subcellularLocation>
        <location evidence="1 5 6">Nucleus</location>
    </subcellularLocation>
</comment>
<dbReference type="Pfam" id="PF00046">
    <property type="entry name" value="Homeodomain"/>
    <property type="match status" value="1"/>
</dbReference>
<proteinExistence type="predicted"/>
<dbReference type="SUPFAM" id="SSF46689">
    <property type="entry name" value="Homeodomain-like"/>
    <property type="match status" value="1"/>
</dbReference>
<protein>
    <submittedName>
        <fullName evidence="8">Homeobox domain-containing protein</fullName>
    </submittedName>
</protein>
<dbReference type="InterPro" id="IPR017970">
    <property type="entry name" value="Homeobox_CS"/>
</dbReference>
<dbReference type="GO" id="GO:0030182">
    <property type="term" value="P:neuron differentiation"/>
    <property type="evidence" value="ECO:0007669"/>
    <property type="project" value="TreeGrafter"/>
</dbReference>
<dbReference type="PANTHER" id="PTHR24339">
    <property type="entry name" value="HOMEOBOX PROTEIN EMX-RELATED"/>
    <property type="match status" value="1"/>
</dbReference>
<dbReference type="InterPro" id="IPR020479">
    <property type="entry name" value="HD_metazoa"/>
</dbReference>
<evidence type="ECO:0000256" key="4">
    <source>
        <dbReference type="ARBA" id="ARBA00023242"/>
    </source>
</evidence>
<dbReference type="PROSITE" id="PS00027">
    <property type="entry name" value="HOMEOBOX_1"/>
    <property type="match status" value="1"/>
</dbReference>
<dbReference type="InterPro" id="IPR001356">
    <property type="entry name" value="HD"/>
</dbReference>
<dbReference type="AlphaFoldDB" id="A0A0R3TN01"/>
<evidence type="ECO:0000256" key="2">
    <source>
        <dbReference type="ARBA" id="ARBA00023125"/>
    </source>
</evidence>